<dbReference type="PROSITE" id="PS50850">
    <property type="entry name" value="MFS"/>
    <property type="match status" value="1"/>
</dbReference>
<name>A0AA87CUH0_PROST</name>
<dbReference type="Gene3D" id="1.20.1250.20">
    <property type="entry name" value="MFS general substrate transporter like domains"/>
    <property type="match status" value="1"/>
</dbReference>
<keyword evidence="6 9" id="KW-0812">Transmembrane</keyword>
<reference evidence="12" key="1">
    <citation type="submission" date="2008-04" db="EMBL/GenBank/DDBJ databases">
        <title>Draft genome sequence of Providencia stuartii (ATCC 25827).</title>
        <authorList>
            <person name="Sudarsanam P."/>
            <person name="Ley R."/>
            <person name="Guruge J."/>
            <person name="Turnbaugh P.J."/>
            <person name="Mahowald M."/>
            <person name="Liep D."/>
            <person name="Gordon J."/>
        </authorList>
    </citation>
    <scope>NUCLEOTIDE SEQUENCE [LARGE SCALE GENOMIC DNA]</scope>
    <source>
        <strain evidence="12">ATCC 25827</strain>
    </source>
</reference>
<keyword evidence="5 9" id="KW-0762">Sugar transport</keyword>
<comment type="similarity">
    <text evidence="9">Belongs to the major facilitator superfamily. SotB (TC 2.A.1.2) family.</text>
</comment>
<evidence type="ECO:0000256" key="1">
    <source>
        <dbReference type="ARBA" id="ARBA00004651"/>
    </source>
</evidence>
<evidence type="ECO:0000313" key="11">
    <source>
        <dbReference type="EMBL" id="EDU59598.1"/>
    </source>
</evidence>
<comment type="function">
    <text evidence="9">Involved in the efflux of sugars. The physiological role may be the reduction of the intracellular concentration of toxic sugars or sugar metabolites.</text>
</comment>
<dbReference type="InterPro" id="IPR050189">
    <property type="entry name" value="MFS_Efflux_Transporters"/>
</dbReference>
<evidence type="ECO:0000256" key="5">
    <source>
        <dbReference type="ARBA" id="ARBA00022597"/>
    </source>
</evidence>
<reference evidence="11 12" key="3">
    <citation type="submission" date="2008-05" db="EMBL/GenBank/DDBJ databases">
        <authorList>
            <person name="Fulton L."/>
            <person name="Clifton S."/>
            <person name="Fulton B."/>
            <person name="Xu J."/>
            <person name="Minx P."/>
            <person name="Pepin K.H."/>
            <person name="Johnson M."/>
            <person name="Thiruvilangam P."/>
            <person name="Bhonagiri V."/>
            <person name="Nash W.E."/>
            <person name="Mardis E.R."/>
            <person name="Wilson R.K."/>
        </authorList>
    </citation>
    <scope>NUCLEOTIDE SEQUENCE [LARGE SCALE GENOMIC DNA]</scope>
    <source>
        <strain evidence="11 12">ATCC 25827</strain>
    </source>
</reference>
<feature type="transmembrane region" description="Helical" evidence="9">
    <location>
        <begin position="153"/>
        <end position="174"/>
    </location>
</feature>
<dbReference type="SUPFAM" id="SSF103473">
    <property type="entry name" value="MFS general substrate transporter"/>
    <property type="match status" value="1"/>
</dbReference>
<protein>
    <recommendedName>
        <fullName evidence="9">Probable sugar efflux transporter</fullName>
    </recommendedName>
</protein>
<feature type="transmembrane region" description="Helical" evidence="9">
    <location>
        <begin position="25"/>
        <end position="49"/>
    </location>
</feature>
<gene>
    <name evidence="9" type="primary">sotB</name>
    <name evidence="11" type="ORF">PROSTU_02788</name>
</gene>
<keyword evidence="2 9" id="KW-0813">Transport</keyword>
<dbReference type="Proteomes" id="UP000004506">
    <property type="component" value="Unassembled WGS sequence"/>
</dbReference>
<keyword evidence="4" id="KW-0997">Cell inner membrane</keyword>
<dbReference type="InterPro" id="IPR036259">
    <property type="entry name" value="MFS_trans_sf"/>
</dbReference>
<proteinExistence type="inferred from homology"/>
<evidence type="ECO:0000256" key="7">
    <source>
        <dbReference type="ARBA" id="ARBA00022989"/>
    </source>
</evidence>
<feature type="transmembrane region" description="Helical" evidence="9">
    <location>
        <begin position="224"/>
        <end position="246"/>
    </location>
</feature>
<dbReference type="Pfam" id="PF07690">
    <property type="entry name" value="MFS_1"/>
    <property type="match status" value="1"/>
</dbReference>
<evidence type="ECO:0000256" key="9">
    <source>
        <dbReference type="HAMAP-Rule" id="MF_00517"/>
    </source>
</evidence>
<dbReference type="EMBL" id="ABJD02000101">
    <property type="protein sequence ID" value="EDU59598.1"/>
    <property type="molecule type" value="Genomic_DNA"/>
</dbReference>
<evidence type="ECO:0000256" key="6">
    <source>
        <dbReference type="ARBA" id="ARBA00022692"/>
    </source>
</evidence>
<keyword evidence="8 9" id="KW-0472">Membrane</keyword>
<dbReference type="InterPro" id="IPR020846">
    <property type="entry name" value="MFS_dom"/>
</dbReference>
<feature type="transmembrane region" description="Helical" evidence="9">
    <location>
        <begin position="347"/>
        <end position="366"/>
    </location>
</feature>
<accession>A0AA87CUH0</accession>
<evidence type="ECO:0000256" key="4">
    <source>
        <dbReference type="ARBA" id="ARBA00022519"/>
    </source>
</evidence>
<feature type="transmembrane region" description="Helical" evidence="9">
    <location>
        <begin position="94"/>
        <end position="113"/>
    </location>
</feature>
<comment type="caution">
    <text evidence="11">The sequence shown here is derived from an EMBL/GenBank/DDBJ whole genome shotgun (WGS) entry which is preliminary data.</text>
</comment>
<evidence type="ECO:0000259" key="10">
    <source>
        <dbReference type="PROSITE" id="PS50850"/>
    </source>
</evidence>
<dbReference type="InterPro" id="IPR023495">
    <property type="entry name" value="Sugar_effux_transptr_put"/>
</dbReference>
<dbReference type="GO" id="GO:0015144">
    <property type="term" value="F:carbohydrate transmembrane transporter activity"/>
    <property type="evidence" value="ECO:0007669"/>
    <property type="project" value="UniProtKB-UniRule"/>
</dbReference>
<sequence>MGDGFLLISTKAQAKTMTQVSRKTAWIRVVALAVAAFVFNTTEFVPVALLSDIAASFNMTVAHTGLMITIYAWVVAIMSLPLMLLTSKIERRKLLALLFIVFVLSHILSGFAWNFEVLIVARVGVALSHAIFWSITASLAIRVAPAGKKAQALGLLATGTALATVLGLPIGRVIGQLLGWRVTFLCIGAIALLTMIALIRFLPKLPSEHSGSLKSLPVLFKRQALVGLFVLTVVVVTAHFAAYSYIEPFVRDIALQSQNFATLLLLIFGVAGIAGSMIFSRYSGKYTLSFLPVAIAVLTICLLLLMPISGHVSWLVILSIFWGIAIMCVGLGMQVKVIDLAPDATDLAMAIYSGIFNIGIGGGALLGNQVIVHMGMASIGYVGAIFGLISLIWCTFIFRRYSASFREQVKTAPMAH</sequence>
<dbReference type="CDD" id="cd17324">
    <property type="entry name" value="MFS_NepI_like"/>
    <property type="match status" value="1"/>
</dbReference>
<feature type="transmembrane region" description="Helical" evidence="9">
    <location>
        <begin position="378"/>
        <end position="398"/>
    </location>
</feature>
<dbReference type="PANTHER" id="PTHR43124:SF4">
    <property type="entry name" value="SUGAR EFFLUX TRANSPORTER"/>
    <property type="match status" value="1"/>
</dbReference>
<evidence type="ECO:0000256" key="2">
    <source>
        <dbReference type="ARBA" id="ARBA00022448"/>
    </source>
</evidence>
<evidence type="ECO:0000256" key="8">
    <source>
        <dbReference type="ARBA" id="ARBA00023136"/>
    </source>
</evidence>
<keyword evidence="3 9" id="KW-1003">Cell membrane</keyword>
<feature type="transmembrane region" description="Helical" evidence="9">
    <location>
        <begin position="61"/>
        <end position="82"/>
    </location>
</feature>
<organism evidence="11 12">
    <name type="scientific">Providencia stuartii ATCC 25827</name>
    <dbReference type="NCBI Taxonomy" id="471874"/>
    <lineage>
        <taxon>Bacteria</taxon>
        <taxon>Pseudomonadati</taxon>
        <taxon>Pseudomonadota</taxon>
        <taxon>Gammaproteobacteria</taxon>
        <taxon>Enterobacterales</taxon>
        <taxon>Morganellaceae</taxon>
        <taxon>Providencia</taxon>
    </lineage>
</organism>
<keyword evidence="7 9" id="KW-1133">Transmembrane helix</keyword>
<feature type="transmembrane region" description="Helical" evidence="9">
    <location>
        <begin position="180"/>
        <end position="203"/>
    </location>
</feature>
<dbReference type="PANTHER" id="PTHR43124">
    <property type="entry name" value="PURINE EFFLUX PUMP PBUE"/>
    <property type="match status" value="1"/>
</dbReference>
<dbReference type="HAMAP" id="MF_00517">
    <property type="entry name" value="MFS_SotB"/>
    <property type="match status" value="1"/>
</dbReference>
<reference evidence="12" key="2">
    <citation type="submission" date="2008-04" db="EMBL/GenBank/DDBJ databases">
        <title>Draft genome sequence of Providencia stuartii(ATCC 25827).</title>
        <authorList>
            <person name="Sudarsanam P."/>
            <person name="Ley R."/>
            <person name="Guruge J."/>
            <person name="Turnbaugh P.J."/>
            <person name="Mahowald M."/>
            <person name="Liep D."/>
            <person name="Gordon J."/>
        </authorList>
    </citation>
    <scope>NUCLEOTIDE SEQUENCE [LARGE SCALE GENOMIC DNA]</scope>
    <source>
        <strain evidence="12">ATCC 25827</strain>
    </source>
</reference>
<feature type="transmembrane region" description="Helical" evidence="9">
    <location>
        <begin position="286"/>
        <end position="306"/>
    </location>
</feature>
<evidence type="ECO:0000256" key="3">
    <source>
        <dbReference type="ARBA" id="ARBA00022475"/>
    </source>
</evidence>
<dbReference type="InterPro" id="IPR011701">
    <property type="entry name" value="MFS"/>
</dbReference>
<feature type="transmembrane region" description="Helical" evidence="9">
    <location>
        <begin position="312"/>
        <end position="335"/>
    </location>
</feature>
<comment type="subcellular location">
    <subcellularLocation>
        <location evidence="1 9">Cell membrane</location>
        <topology evidence="1 9">Multi-pass membrane protein</topology>
    </subcellularLocation>
</comment>
<evidence type="ECO:0000313" key="12">
    <source>
        <dbReference type="Proteomes" id="UP000004506"/>
    </source>
</evidence>
<feature type="transmembrane region" description="Helical" evidence="9">
    <location>
        <begin position="119"/>
        <end position="141"/>
    </location>
</feature>
<feature type="transmembrane region" description="Helical" evidence="9">
    <location>
        <begin position="258"/>
        <end position="279"/>
    </location>
</feature>
<dbReference type="AlphaFoldDB" id="A0AA87CUH0"/>
<feature type="domain" description="Major facilitator superfamily (MFS) profile" evidence="10">
    <location>
        <begin position="28"/>
        <end position="402"/>
    </location>
</feature>
<dbReference type="NCBIfam" id="NF002921">
    <property type="entry name" value="PRK03545.1"/>
    <property type="match status" value="1"/>
</dbReference>
<dbReference type="GO" id="GO:0005886">
    <property type="term" value="C:plasma membrane"/>
    <property type="evidence" value="ECO:0007669"/>
    <property type="project" value="UniProtKB-SubCell"/>
</dbReference>